<dbReference type="GO" id="GO:0009279">
    <property type="term" value="C:cell outer membrane"/>
    <property type="evidence" value="ECO:0007669"/>
    <property type="project" value="UniProtKB-SubCell"/>
</dbReference>
<dbReference type="Proteomes" id="UP000321306">
    <property type="component" value="Unassembled WGS sequence"/>
</dbReference>
<organism evidence="4 5">
    <name type="scientific">Deinococcus cellulosilyticus (strain DSM 18568 / NBRC 106333 / KACC 11606 / 5516J-15)</name>
    <dbReference type="NCBI Taxonomy" id="1223518"/>
    <lineage>
        <taxon>Bacteria</taxon>
        <taxon>Thermotogati</taxon>
        <taxon>Deinococcota</taxon>
        <taxon>Deinococci</taxon>
        <taxon>Deinococcales</taxon>
        <taxon>Deinococcaceae</taxon>
        <taxon>Deinococcus</taxon>
    </lineage>
</organism>
<evidence type="ECO:0000256" key="1">
    <source>
        <dbReference type="ARBA" id="ARBA00004442"/>
    </source>
</evidence>
<feature type="transmembrane region" description="Helical" evidence="3">
    <location>
        <begin position="20"/>
        <end position="42"/>
    </location>
</feature>
<evidence type="ECO:0000256" key="2">
    <source>
        <dbReference type="ARBA" id="ARBA00023237"/>
    </source>
</evidence>
<accession>A0A511MV55</accession>
<name>A0A511MV55_DEIC1</name>
<protein>
    <submittedName>
        <fullName evidence="4">Uncharacterized protein</fullName>
    </submittedName>
</protein>
<keyword evidence="3" id="KW-1133">Transmembrane helix</keyword>
<dbReference type="NCBIfam" id="TIGR02532">
    <property type="entry name" value="IV_pilin_GFxxxE"/>
    <property type="match status" value="1"/>
</dbReference>
<dbReference type="Pfam" id="PF07963">
    <property type="entry name" value="N_methyl"/>
    <property type="match status" value="1"/>
</dbReference>
<proteinExistence type="predicted"/>
<dbReference type="EMBL" id="BJXB01000001">
    <property type="protein sequence ID" value="GEM44464.1"/>
    <property type="molecule type" value="Genomic_DNA"/>
</dbReference>
<comment type="subcellular location">
    <subcellularLocation>
        <location evidence="1">Cell outer membrane</location>
    </subcellularLocation>
</comment>
<sequence length="139" mass="15080">MLRSVTSNKRSQQGFTVVEILMALLIVGLILGTTVVQVSNLFKTNRQNTSVLSVNTLAANELENIKESWSQLSSWELGVYTPSNTQVAFSCANWTNFASAPTSFSSACVGASYLKRVKLVVTGTNNKTITVFLDIAKPT</sequence>
<evidence type="ECO:0000313" key="4">
    <source>
        <dbReference type="EMBL" id="GEM44464.1"/>
    </source>
</evidence>
<keyword evidence="3" id="KW-0472">Membrane</keyword>
<evidence type="ECO:0000256" key="3">
    <source>
        <dbReference type="SAM" id="Phobius"/>
    </source>
</evidence>
<reference evidence="4 5" key="1">
    <citation type="submission" date="2019-07" db="EMBL/GenBank/DDBJ databases">
        <title>Whole genome shotgun sequence of Deinococcus cellulosilyticus NBRC 106333.</title>
        <authorList>
            <person name="Hosoyama A."/>
            <person name="Uohara A."/>
            <person name="Ohji S."/>
            <person name="Ichikawa N."/>
        </authorList>
    </citation>
    <scope>NUCLEOTIDE SEQUENCE [LARGE SCALE GENOMIC DNA]</scope>
    <source>
        <strain evidence="4 5">NBRC 106333</strain>
    </source>
</reference>
<dbReference type="AlphaFoldDB" id="A0A511MV55"/>
<keyword evidence="3" id="KW-0812">Transmembrane</keyword>
<gene>
    <name evidence="4" type="ORF">DC3_00990</name>
</gene>
<keyword evidence="2" id="KW-0998">Cell outer membrane</keyword>
<evidence type="ECO:0000313" key="5">
    <source>
        <dbReference type="Proteomes" id="UP000321306"/>
    </source>
</evidence>
<dbReference type="InterPro" id="IPR012902">
    <property type="entry name" value="N_methyl_site"/>
</dbReference>
<comment type="caution">
    <text evidence="4">The sequence shown here is derived from an EMBL/GenBank/DDBJ whole genome shotgun (WGS) entry which is preliminary data.</text>
</comment>
<keyword evidence="5" id="KW-1185">Reference proteome</keyword>